<keyword evidence="4" id="KW-0378">Hydrolase</keyword>
<protein>
    <submittedName>
        <fullName evidence="8">NUDIX domain-containing protein</fullName>
    </submittedName>
</protein>
<evidence type="ECO:0000256" key="6">
    <source>
        <dbReference type="ARBA" id="ARBA00023211"/>
    </source>
</evidence>
<evidence type="ECO:0000313" key="9">
    <source>
        <dbReference type="Proteomes" id="UP000251835"/>
    </source>
</evidence>
<proteinExistence type="predicted"/>
<organism evidence="8 9">
    <name type="scientific">Balneicella halophila</name>
    <dbReference type="NCBI Taxonomy" id="1537566"/>
    <lineage>
        <taxon>Bacteria</taxon>
        <taxon>Pseudomonadati</taxon>
        <taxon>Bacteroidota</taxon>
        <taxon>Bacteroidia</taxon>
        <taxon>Bacteroidales</taxon>
        <taxon>Balneicellaceae</taxon>
        <taxon>Balneicella</taxon>
    </lineage>
</organism>
<dbReference type="Proteomes" id="UP000251835">
    <property type="component" value="Unassembled WGS sequence"/>
</dbReference>
<dbReference type="PANTHER" id="PTHR12992">
    <property type="entry name" value="NUDIX HYDROLASE"/>
    <property type="match status" value="1"/>
</dbReference>
<keyword evidence="9" id="KW-1185">Reference proteome</keyword>
<feature type="domain" description="Nudix hydrolase" evidence="7">
    <location>
        <begin position="46"/>
        <end position="185"/>
    </location>
</feature>
<dbReference type="GO" id="GO:0046872">
    <property type="term" value="F:metal ion binding"/>
    <property type="evidence" value="ECO:0007669"/>
    <property type="project" value="UniProtKB-KW"/>
</dbReference>
<keyword evidence="3" id="KW-0479">Metal-binding</keyword>
<comment type="cofactor">
    <cofactor evidence="1">
        <name>Mn(2+)</name>
        <dbReference type="ChEBI" id="CHEBI:29035"/>
    </cofactor>
</comment>
<comment type="caution">
    <text evidence="8">The sequence shown here is derived from an EMBL/GenBank/DDBJ whole genome shotgun (WGS) entry which is preliminary data.</text>
</comment>
<reference evidence="8 9" key="1">
    <citation type="submission" date="2018-05" db="EMBL/GenBank/DDBJ databases">
        <title>Genomic Encyclopedia of Type Strains, Phase IV (KMG-IV): sequencing the most valuable type-strain genomes for metagenomic binning, comparative biology and taxonomic classification.</title>
        <authorList>
            <person name="Goeker M."/>
        </authorList>
    </citation>
    <scope>NUCLEOTIDE SEQUENCE [LARGE SCALE GENOMIC DNA]</scope>
    <source>
        <strain evidence="8 9">DSM 28579</strain>
    </source>
</reference>
<dbReference type="CDD" id="cd03426">
    <property type="entry name" value="NUDIX_CoAse_Nudt7"/>
    <property type="match status" value="1"/>
</dbReference>
<evidence type="ECO:0000256" key="4">
    <source>
        <dbReference type="ARBA" id="ARBA00022801"/>
    </source>
</evidence>
<dbReference type="Gene3D" id="3.90.79.10">
    <property type="entry name" value="Nucleoside Triphosphate Pyrophosphohydrolase"/>
    <property type="match status" value="1"/>
</dbReference>
<evidence type="ECO:0000256" key="1">
    <source>
        <dbReference type="ARBA" id="ARBA00001936"/>
    </source>
</evidence>
<evidence type="ECO:0000259" key="7">
    <source>
        <dbReference type="PROSITE" id="PS51462"/>
    </source>
</evidence>
<keyword evidence="6" id="KW-0464">Manganese</keyword>
<dbReference type="InterPro" id="IPR015797">
    <property type="entry name" value="NUDIX_hydrolase-like_dom_sf"/>
</dbReference>
<dbReference type="GO" id="GO:0010945">
    <property type="term" value="F:coenzyme A diphosphatase activity"/>
    <property type="evidence" value="ECO:0007669"/>
    <property type="project" value="InterPro"/>
</dbReference>
<dbReference type="Pfam" id="PF00293">
    <property type="entry name" value="NUDIX"/>
    <property type="match status" value="1"/>
</dbReference>
<evidence type="ECO:0000313" key="8">
    <source>
        <dbReference type="EMBL" id="PVX52049.1"/>
    </source>
</evidence>
<dbReference type="PROSITE" id="PS51462">
    <property type="entry name" value="NUDIX"/>
    <property type="match status" value="1"/>
</dbReference>
<keyword evidence="5" id="KW-0460">Magnesium</keyword>
<dbReference type="EMBL" id="QENZ01000003">
    <property type="protein sequence ID" value="PVX52049.1"/>
    <property type="molecule type" value="Genomic_DNA"/>
</dbReference>
<evidence type="ECO:0000256" key="5">
    <source>
        <dbReference type="ARBA" id="ARBA00022842"/>
    </source>
</evidence>
<gene>
    <name evidence="8" type="ORF">C7377_0344</name>
</gene>
<sequence length="210" mass="24035">MQLLDNLDNVISLLKESLATPLPGPKAQELMAPSFRNEYKSDKNLLTQSGVLLLLYNKNEIPHFVLMKRSSKLRTHSGQIGLPGGKTEQSDTSYYHTAIRETYEELGISHNFITLLGKLTPLYIPISNFMVHPFIAYATETLHFVANDDEVDEILEIPLRHLLSEKSVTEDIWEKSGKEYRRPFFAVGEHKVWGATAMILSEFRELLFRK</sequence>
<name>A0A7L4UQV1_BALHA</name>
<dbReference type="SUPFAM" id="SSF55811">
    <property type="entry name" value="Nudix"/>
    <property type="match status" value="1"/>
</dbReference>
<evidence type="ECO:0000256" key="2">
    <source>
        <dbReference type="ARBA" id="ARBA00001946"/>
    </source>
</evidence>
<dbReference type="PANTHER" id="PTHR12992:SF11">
    <property type="entry name" value="MITOCHONDRIAL COENZYME A DIPHOSPHATASE NUDT8"/>
    <property type="match status" value="1"/>
</dbReference>
<comment type="cofactor">
    <cofactor evidence="2">
        <name>Mg(2+)</name>
        <dbReference type="ChEBI" id="CHEBI:18420"/>
    </cofactor>
</comment>
<dbReference type="AlphaFoldDB" id="A0A7L4UQV1"/>
<accession>A0A7L4UQV1</accession>
<dbReference type="InterPro" id="IPR045121">
    <property type="entry name" value="CoAse"/>
</dbReference>
<dbReference type="OrthoDB" id="9802805at2"/>
<dbReference type="InterPro" id="IPR000086">
    <property type="entry name" value="NUDIX_hydrolase_dom"/>
</dbReference>
<evidence type="ECO:0000256" key="3">
    <source>
        <dbReference type="ARBA" id="ARBA00022723"/>
    </source>
</evidence>
<dbReference type="RefSeq" id="WP_116495609.1">
    <property type="nucleotide sequence ID" value="NZ_QENZ01000003.1"/>
</dbReference>